<gene>
    <name evidence="4" type="ORF">CBY09_11840</name>
</gene>
<keyword evidence="2" id="KW-1133">Transmembrane helix</keyword>
<dbReference type="Pfam" id="PF09834">
    <property type="entry name" value="DUF2061"/>
    <property type="match status" value="1"/>
</dbReference>
<keyword evidence="2" id="KW-0812">Transmembrane</keyword>
<protein>
    <recommendedName>
        <fullName evidence="3">DUF2061 domain-containing protein</fullName>
    </recommendedName>
</protein>
<keyword evidence="5" id="KW-1185">Reference proteome</keyword>
<comment type="caution">
    <text evidence="4">The sequence shown here is derived from an EMBL/GenBank/DDBJ whole genome shotgun (WGS) entry which is preliminary data.</text>
</comment>
<feature type="domain" description="DUF2061" evidence="3">
    <location>
        <begin position="15"/>
        <end position="66"/>
    </location>
</feature>
<dbReference type="RefSeq" id="WP_094289765.1">
    <property type="nucleotide sequence ID" value="NZ_NOIG01000008.1"/>
</dbReference>
<proteinExistence type="predicted"/>
<feature type="region of interest" description="Disordered" evidence="1">
    <location>
        <begin position="71"/>
        <end position="90"/>
    </location>
</feature>
<sequence length="90" mass="9768">MSHIRRAARQNKTMLMKTGSYYLIHIGVAAMVAYAVTGNLWASLTLSLLEPTVQAVAFFFHEKAWDRVARRDASGGNTPTAASPATMQAA</sequence>
<reference evidence="4 5" key="1">
    <citation type="submission" date="2017-07" db="EMBL/GenBank/DDBJ databases">
        <title>Acidovorax KNDSW TSA 6 genome sequence and assembly.</title>
        <authorList>
            <person name="Mayilraj S."/>
        </authorList>
    </citation>
    <scope>NUCLEOTIDE SEQUENCE [LARGE SCALE GENOMIC DNA]</scope>
    <source>
        <strain evidence="4 5">KNDSW-TSA6</strain>
    </source>
</reference>
<dbReference type="OrthoDB" id="9133582at2"/>
<feature type="transmembrane region" description="Helical" evidence="2">
    <location>
        <begin position="21"/>
        <end position="42"/>
    </location>
</feature>
<evidence type="ECO:0000313" key="5">
    <source>
        <dbReference type="Proteomes" id="UP000215441"/>
    </source>
</evidence>
<evidence type="ECO:0000256" key="1">
    <source>
        <dbReference type="SAM" id="MobiDB-lite"/>
    </source>
</evidence>
<dbReference type="Proteomes" id="UP000215441">
    <property type="component" value="Unassembled WGS sequence"/>
</dbReference>
<dbReference type="InterPro" id="IPR018638">
    <property type="entry name" value="DUF2061_membrane"/>
</dbReference>
<organism evidence="4 5">
    <name type="scientific">Acidovorax kalamii</name>
    <dbReference type="NCBI Taxonomy" id="2004485"/>
    <lineage>
        <taxon>Bacteria</taxon>
        <taxon>Pseudomonadati</taxon>
        <taxon>Pseudomonadota</taxon>
        <taxon>Betaproteobacteria</taxon>
        <taxon>Burkholderiales</taxon>
        <taxon>Comamonadaceae</taxon>
        <taxon>Acidovorax</taxon>
    </lineage>
</organism>
<name>A0A235EKU2_9BURK</name>
<dbReference type="AlphaFoldDB" id="A0A235EKU2"/>
<keyword evidence="2" id="KW-0472">Membrane</keyword>
<evidence type="ECO:0000256" key="2">
    <source>
        <dbReference type="SAM" id="Phobius"/>
    </source>
</evidence>
<evidence type="ECO:0000313" key="4">
    <source>
        <dbReference type="EMBL" id="OYD49658.1"/>
    </source>
</evidence>
<evidence type="ECO:0000259" key="3">
    <source>
        <dbReference type="Pfam" id="PF09834"/>
    </source>
</evidence>
<dbReference type="EMBL" id="NOIG01000008">
    <property type="protein sequence ID" value="OYD49658.1"/>
    <property type="molecule type" value="Genomic_DNA"/>
</dbReference>
<feature type="compositionally biased region" description="Polar residues" evidence="1">
    <location>
        <begin position="75"/>
        <end position="90"/>
    </location>
</feature>
<accession>A0A235EKU2</accession>